<reference evidence="2 3" key="4">
    <citation type="journal article" date="2011" name="BMC Genomics">
        <title>RNA-Seq improves annotation of protein-coding genes in the cucumber genome.</title>
        <authorList>
            <person name="Li Z."/>
            <person name="Zhang Z."/>
            <person name="Yan P."/>
            <person name="Huang S."/>
            <person name="Fei Z."/>
            <person name="Lin K."/>
        </authorList>
    </citation>
    <scope>NUCLEOTIDE SEQUENCE [LARGE SCALE GENOMIC DNA]</scope>
    <source>
        <strain evidence="3">cv. 9930</strain>
    </source>
</reference>
<protein>
    <submittedName>
        <fullName evidence="2">Uncharacterized protein</fullName>
    </submittedName>
</protein>
<dbReference type="EMBL" id="CM002928">
    <property type="protein sequence ID" value="KGN43473.1"/>
    <property type="molecule type" value="Genomic_DNA"/>
</dbReference>
<name>A0A0A0K1Z4_CUCSA</name>
<dbReference type="Proteomes" id="UP000029981">
    <property type="component" value="Chromosome 7"/>
</dbReference>
<evidence type="ECO:0000256" key="1">
    <source>
        <dbReference type="SAM" id="MobiDB-lite"/>
    </source>
</evidence>
<proteinExistence type="predicted"/>
<sequence length="101" mass="11431">MFQQSNESLSSSGKFLSIDNIVRVEYNDMPVDDHIRSRQADYPPVSQSNEMDENIEHDLSDGDGERGVHTMDEEGNEYDLSVDGEKGNVEQNGEHNEENNL</sequence>
<feature type="compositionally biased region" description="Basic and acidic residues" evidence="1">
    <location>
        <begin position="83"/>
        <end position="101"/>
    </location>
</feature>
<reference evidence="2 3" key="1">
    <citation type="journal article" date="2009" name="Nat. Genet.">
        <title>The genome of the cucumber, Cucumis sativus L.</title>
        <authorList>
            <person name="Huang S."/>
            <person name="Li R."/>
            <person name="Zhang Z."/>
            <person name="Li L."/>
            <person name="Gu X."/>
            <person name="Fan W."/>
            <person name="Lucas W.J."/>
            <person name="Wang X."/>
            <person name="Xie B."/>
            <person name="Ni P."/>
            <person name="Ren Y."/>
            <person name="Zhu H."/>
            <person name="Li J."/>
            <person name="Lin K."/>
            <person name="Jin W."/>
            <person name="Fei Z."/>
            <person name="Li G."/>
            <person name="Staub J."/>
            <person name="Kilian A."/>
            <person name="van der Vossen E.A."/>
            <person name="Wu Y."/>
            <person name="Guo J."/>
            <person name="He J."/>
            <person name="Jia Z."/>
            <person name="Ren Y."/>
            <person name="Tian G."/>
            <person name="Lu Y."/>
            <person name="Ruan J."/>
            <person name="Qian W."/>
            <person name="Wang M."/>
            <person name="Huang Q."/>
            <person name="Li B."/>
            <person name="Xuan Z."/>
            <person name="Cao J."/>
            <person name="Asan"/>
            <person name="Wu Z."/>
            <person name="Zhang J."/>
            <person name="Cai Q."/>
            <person name="Bai Y."/>
            <person name="Zhao B."/>
            <person name="Han Y."/>
            <person name="Li Y."/>
            <person name="Li X."/>
            <person name="Wang S."/>
            <person name="Shi Q."/>
            <person name="Liu S."/>
            <person name="Cho W.K."/>
            <person name="Kim J.Y."/>
            <person name="Xu Y."/>
            <person name="Heller-Uszynska K."/>
            <person name="Miao H."/>
            <person name="Cheng Z."/>
            <person name="Zhang S."/>
            <person name="Wu J."/>
            <person name="Yang Y."/>
            <person name="Kang H."/>
            <person name="Li M."/>
            <person name="Liang H."/>
            <person name="Ren X."/>
            <person name="Shi Z."/>
            <person name="Wen M."/>
            <person name="Jian M."/>
            <person name="Yang H."/>
            <person name="Zhang G."/>
            <person name="Yang Z."/>
            <person name="Chen R."/>
            <person name="Liu S."/>
            <person name="Li J."/>
            <person name="Ma L."/>
            <person name="Liu H."/>
            <person name="Zhou Y."/>
            <person name="Zhao J."/>
            <person name="Fang X."/>
            <person name="Li G."/>
            <person name="Fang L."/>
            <person name="Li Y."/>
            <person name="Liu D."/>
            <person name="Zheng H."/>
            <person name="Zhang Y."/>
            <person name="Qin N."/>
            <person name="Li Z."/>
            <person name="Yang G."/>
            <person name="Yang S."/>
            <person name="Bolund L."/>
            <person name="Kristiansen K."/>
            <person name="Zheng H."/>
            <person name="Li S."/>
            <person name="Zhang X."/>
            <person name="Yang H."/>
            <person name="Wang J."/>
            <person name="Sun R."/>
            <person name="Zhang B."/>
            <person name="Jiang S."/>
            <person name="Wang J."/>
            <person name="Du Y."/>
            <person name="Li S."/>
        </authorList>
    </citation>
    <scope>NUCLEOTIDE SEQUENCE [LARGE SCALE GENOMIC DNA]</scope>
    <source>
        <strain evidence="3">cv. 9930</strain>
    </source>
</reference>
<dbReference type="AlphaFoldDB" id="A0A0A0K1Z4"/>
<feature type="compositionally biased region" description="Acidic residues" evidence="1">
    <location>
        <begin position="73"/>
        <end position="82"/>
    </location>
</feature>
<accession>A0A0A0K1Z4</accession>
<keyword evidence="3" id="KW-1185">Reference proteome</keyword>
<reference evidence="2 3" key="2">
    <citation type="journal article" date="2009" name="PLoS ONE">
        <title>An integrated genetic and cytogenetic map of the cucumber genome.</title>
        <authorList>
            <person name="Ren Y."/>
            <person name="Zhang Z."/>
            <person name="Liu J."/>
            <person name="Staub J.E."/>
            <person name="Han Y."/>
            <person name="Cheng Z."/>
            <person name="Li X."/>
            <person name="Lu J."/>
            <person name="Miao H."/>
            <person name="Kang H."/>
            <person name="Xie B."/>
            <person name="Gu X."/>
            <person name="Wang X."/>
            <person name="Du Y."/>
            <person name="Jin W."/>
            <person name="Huang S."/>
        </authorList>
    </citation>
    <scope>NUCLEOTIDE SEQUENCE [LARGE SCALE GENOMIC DNA]</scope>
    <source>
        <strain evidence="3">cv. 9930</strain>
    </source>
</reference>
<evidence type="ECO:0000313" key="2">
    <source>
        <dbReference type="EMBL" id="KGN43473.1"/>
    </source>
</evidence>
<dbReference type="Gramene" id="KGN43473">
    <property type="protein sequence ID" value="KGN43473"/>
    <property type="gene ID" value="Csa_7G039210"/>
</dbReference>
<evidence type="ECO:0000313" key="3">
    <source>
        <dbReference type="Proteomes" id="UP000029981"/>
    </source>
</evidence>
<feature type="compositionally biased region" description="Basic and acidic residues" evidence="1">
    <location>
        <begin position="54"/>
        <end position="72"/>
    </location>
</feature>
<organism evidence="2 3">
    <name type="scientific">Cucumis sativus</name>
    <name type="common">Cucumber</name>
    <dbReference type="NCBI Taxonomy" id="3659"/>
    <lineage>
        <taxon>Eukaryota</taxon>
        <taxon>Viridiplantae</taxon>
        <taxon>Streptophyta</taxon>
        <taxon>Embryophyta</taxon>
        <taxon>Tracheophyta</taxon>
        <taxon>Spermatophyta</taxon>
        <taxon>Magnoliopsida</taxon>
        <taxon>eudicotyledons</taxon>
        <taxon>Gunneridae</taxon>
        <taxon>Pentapetalae</taxon>
        <taxon>rosids</taxon>
        <taxon>fabids</taxon>
        <taxon>Cucurbitales</taxon>
        <taxon>Cucurbitaceae</taxon>
        <taxon>Benincaseae</taxon>
        <taxon>Cucumis</taxon>
    </lineage>
</organism>
<reference evidence="2 3" key="3">
    <citation type="journal article" date="2010" name="BMC Genomics">
        <title>Transcriptome sequencing and comparative analysis of cucumber flowers with different sex types.</title>
        <authorList>
            <person name="Guo S."/>
            <person name="Zheng Y."/>
            <person name="Joung J.G."/>
            <person name="Liu S."/>
            <person name="Zhang Z."/>
            <person name="Crasta O.R."/>
            <person name="Sobral B.W."/>
            <person name="Xu Y."/>
            <person name="Huang S."/>
            <person name="Fei Z."/>
        </authorList>
    </citation>
    <scope>NUCLEOTIDE SEQUENCE [LARGE SCALE GENOMIC DNA]</scope>
    <source>
        <strain evidence="3">cv. 9930</strain>
    </source>
</reference>
<feature type="region of interest" description="Disordered" evidence="1">
    <location>
        <begin position="32"/>
        <end position="101"/>
    </location>
</feature>
<gene>
    <name evidence="2" type="ORF">Csa_7G039210</name>
</gene>